<dbReference type="GO" id="GO:0071555">
    <property type="term" value="P:cell wall organization"/>
    <property type="evidence" value="ECO:0007669"/>
    <property type="project" value="UniProtKB-KW"/>
</dbReference>
<evidence type="ECO:0000256" key="10">
    <source>
        <dbReference type="ARBA" id="ARBA00022960"/>
    </source>
</evidence>
<dbReference type="GO" id="GO:0008762">
    <property type="term" value="F:UDP-N-acetylmuramate dehydrogenase activity"/>
    <property type="evidence" value="ECO:0007669"/>
    <property type="project" value="UniProtKB-UniRule"/>
</dbReference>
<dbReference type="SUPFAM" id="SSF56194">
    <property type="entry name" value="Uridine diphospho-N-Acetylenolpyruvylglucosamine reductase, MurB, C-terminal domain"/>
    <property type="match status" value="1"/>
</dbReference>
<dbReference type="InterPro" id="IPR011601">
    <property type="entry name" value="MurB_C"/>
</dbReference>
<dbReference type="Gene3D" id="3.90.78.10">
    <property type="entry name" value="UDP-N-acetylenolpyruvoylglucosamine reductase, C-terminal domain"/>
    <property type="match status" value="1"/>
</dbReference>
<evidence type="ECO:0000256" key="15">
    <source>
        <dbReference type="ARBA" id="ARBA00048914"/>
    </source>
</evidence>
<dbReference type="PROSITE" id="PS51387">
    <property type="entry name" value="FAD_PCMH"/>
    <property type="match status" value="1"/>
</dbReference>
<name>A0A9D2J915_9FIRM</name>
<reference evidence="18" key="2">
    <citation type="submission" date="2021-04" db="EMBL/GenBank/DDBJ databases">
        <authorList>
            <person name="Gilroy R."/>
        </authorList>
    </citation>
    <scope>NUCLEOTIDE SEQUENCE</scope>
    <source>
        <strain evidence="18">ChiSxjej1B13-11774</strain>
    </source>
</reference>
<keyword evidence="6 16" id="KW-0132">Cell division</keyword>
<dbReference type="PANTHER" id="PTHR21071:SF4">
    <property type="entry name" value="UDP-N-ACETYLENOLPYRUVOYLGLUCOSAMINE REDUCTASE"/>
    <property type="match status" value="1"/>
</dbReference>
<evidence type="ECO:0000256" key="3">
    <source>
        <dbReference type="ARBA" id="ARBA00004496"/>
    </source>
</evidence>
<reference evidence="18" key="1">
    <citation type="journal article" date="2021" name="PeerJ">
        <title>Extensive microbial diversity within the chicken gut microbiome revealed by metagenomics and culture.</title>
        <authorList>
            <person name="Gilroy R."/>
            <person name="Ravi A."/>
            <person name="Getino M."/>
            <person name="Pursley I."/>
            <person name="Horton D.L."/>
            <person name="Alikhan N.F."/>
            <person name="Baker D."/>
            <person name="Gharbi K."/>
            <person name="Hall N."/>
            <person name="Watson M."/>
            <person name="Adriaenssens E.M."/>
            <person name="Foster-Nyarko E."/>
            <person name="Jarju S."/>
            <person name="Secka A."/>
            <person name="Antonio M."/>
            <person name="Oren A."/>
            <person name="Chaudhuri R.R."/>
            <person name="La Ragione R."/>
            <person name="Hildebrand F."/>
            <person name="Pallen M.J."/>
        </authorList>
    </citation>
    <scope>NUCLEOTIDE SEQUENCE</scope>
    <source>
        <strain evidence="18">ChiSxjej1B13-11774</strain>
    </source>
</reference>
<evidence type="ECO:0000259" key="17">
    <source>
        <dbReference type="PROSITE" id="PS51387"/>
    </source>
</evidence>
<gene>
    <name evidence="16 18" type="primary">murB</name>
    <name evidence="18" type="ORF">H9811_00180</name>
</gene>
<feature type="active site" description="Proton donor" evidence="16">
    <location>
        <position position="233"/>
    </location>
</feature>
<comment type="cofactor">
    <cofactor evidence="1 16">
        <name>FAD</name>
        <dbReference type="ChEBI" id="CHEBI:57692"/>
    </cofactor>
</comment>
<evidence type="ECO:0000256" key="8">
    <source>
        <dbReference type="ARBA" id="ARBA00022827"/>
    </source>
</evidence>
<dbReference type="GO" id="GO:0009252">
    <property type="term" value="P:peptidoglycan biosynthetic process"/>
    <property type="evidence" value="ECO:0007669"/>
    <property type="project" value="UniProtKB-UniRule"/>
</dbReference>
<comment type="similarity">
    <text evidence="16">Belongs to the MurB family.</text>
</comment>
<dbReference type="InterPro" id="IPR016166">
    <property type="entry name" value="FAD-bd_PCMH"/>
</dbReference>
<proteinExistence type="inferred from homology"/>
<evidence type="ECO:0000256" key="14">
    <source>
        <dbReference type="ARBA" id="ARBA00023316"/>
    </source>
</evidence>
<keyword evidence="9 16" id="KW-0521">NADP</keyword>
<dbReference type="InterPro" id="IPR006094">
    <property type="entry name" value="Oxid_FAD_bind_N"/>
</dbReference>
<evidence type="ECO:0000256" key="12">
    <source>
        <dbReference type="ARBA" id="ARBA00023002"/>
    </source>
</evidence>
<evidence type="ECO:0000313" key="19">
    <source>
        <dbReference type="Proteomes" id="UP000824048"/>
    </source>
</evidence>
<keyword evidence="11 16" id="KW-0573">Peptidoglycan synthesis</keyword>
<evidence type="ECO:0000256" key="11">
    <source>
        <dbReference type="ARBA" id="ARBA00022984"/>
    </source>
</evidence>
<dbReference type="NCBIfam" id="TIGR00179">
    <property type="entry name" value="murB"/>
    <property type="match status" value="1"/>
</dbReference>
<sequence>MHEQIKVALRGALQRAELPFAEQELLAMHTTFRIGGPAAFWCAPQDVGQLRQTLKCCKDQEVRVYLLGNGSNTLFADEGFDGAVVDLRGIAPSVTATEQADTVLLTAGAGMTLGRLCAEAQQRALAGLEFACGIPGTVGGAMYMNAGAYGGEMKDVVAWVSFLDDNLNLRTLPASDLQMGYRTSIFEKNPSWCIVSACVRLQKGDGAEILAQMQEYLERRRSKQPLEWPSAGSTFKRPQGAFAGRLIEDCGLRGYTVGGAQISEKHCGFVINKGGATCADVVALTDDVKRIVYEKTGFVLEREIRVVK</sequence>
<dbReference type="Pfam" id="PF01565">
    <property type="entry name" value="FAD_binding_4"/>
    <property type="match status" value="1"/>
</dbReference>
<keyword evidence="10 16" id="KW-0133">Cell shape</keyword>
<keyword evidence="5 16" id="KW-0963">Cytoplasm</keyword>
<dbReference type="InterPro" id="IPR036635">
    <property type="entry name" value="MurB_C_sf"/>
</dbReference>
<feature type="active site" evidence="16">
    <location>
        <position position="182"/>
    </location>
</feature>
<dbReference type="GO" id="GO:0051301">
    <property type="term" value="P:cell division"/>
    <property type="evidence" value="ECO:0007669"/>
    <property type="project" value="UniProtKB-KW"/>
</dbReference>
<dbReference type="Proteomes" id="UP000824048">
    <property type="component" value="Unassembled WGS sequence"/>
</dbReference>
<comment type="catalytic activity">
    <reaction evidence="15 16">
        <text>UDP-N-acetyl-alpha-D-muramate + NADP(+) = UDP-N-acetyl-3-O-(1-carboxyvinyl)-alpha-D-glucosamine + NADPH + H(+)</text>
        <dbReference type="Rhea" id="RHEA:12248"/>
        <dbReference type="ChEBI" id="CHEBI:15378"/>
        <dbReference type="ChEBI" id="CHEBI:57783"/>
        <dbReference type="ChEBI" id="CHEBI:58349"/>
        <dbReference type="ChEBI" id="CHEBI:68483"/>
        <dbReference type="ChEBI" id="CHEBI:70757"/>
        <dbReference type="EC" id="1.3.1.98"/>
    </reaction>
</comment>
<evidence type="ECO:0000256" key="13">
    <source>
        <dbReference type="ARBA" id="ARBA00023306"/>
    </source>
</evidence>
<evidence type="ECO:0000256" key="6">
    <source>
        <dbReference type="ARBA" id="ARBA00022618"/>
    </source>
</evidence>
<keyword evidence="7 16" id="KW-0285">Flavoprotein</keyword>
<dbReference type="InterPro" id="IPR016169">
    <property type="entry name" value="FAD-bd_PCMH_sub2"/>
</dbReference>
<evidence type="ECO:0000256" key="1">
    <source>
        <dbReference type="ARBA" id="ARBA00001974"/>
    </source>
</evidence>
<keyword evidence="14 16" id="KW-0961">Cell wall biogenesis/degradation</keyword>
<protein>
    <recommendedName>
        <fullName evidence="16">UDP-N-acetylenolpyruvoylglucosamine reductase</fullName>
        <ecNumber evidence="16">1.3.1.98</ecNumber>
    </recommendedName>
    <alternativeName>
        <fullName evidence="16">UDP-N-acetylmuramate dehydrogenase</fullName>
    </alternativeName>
</protein>
<dbReference type="Gene3D" id="3.30.465.10">
    <property type="match status" value="1"/>
</dbReference>
<dbReference type="InterPro" id="IPR003170">
    <property type="entry name" value="MurB"/>
</dbReference>
<dbReference type="PANTHER" id="PTHR21071">
    <property type="entry name" value="UDP-N-ACETYLENOLPYRUVOYLGLUCOSAMINE REDUCTASE"/>
    <property type="match status" value="1"/>
</dbReference>
<dbReference type="GO" id="GO:0005829">
    <property type="term" value="C:cytosol"/>
    <property type="evidence" value="ECO:0007669"/>
    <property type="project" value="TreeGrafter"/>
</dbReference>
<evidence type="ECO:0000256" key="5">
    <source>
        <dbReference type="ARBA" id="ARBA00022490"/>
    </source>
</evidence>
<dbReference type="InterPro" id="IPR036318">
    <property type="entry name" value="FAD-bd_PCMH-like_sf"/>
</dbReference>
<dbReference type="EC" id="1.3.1.98" evidence="16"/>
<keyword evidence="8 16" id="KW-0274">FAD</keyword>
<dbReference type="NCBIfam" id="NF010480">
    <property type="entry name" value="PRK13905.1"/>
    <property type="match status" value="1"/>
</dbReference>
<dbReference type="Pfam" id="PF02873">
    <property type="entry name" value="MurB_C"/>
    <property type="match status" value="1"/>
</dbReference>
<dbReference type="SUPFAM" id="SSF56176">
    <property type="entry name" value="FAD-binding/transporter-associated domain-like"/>
    <property type="match status" value="1"/>
</dbReference>
<dbReference type="HAMAP" id="MF_00037">
    <property type="entry name" value="MurB"/>
    <property type="match status" value="1"/>
</dbReference>
<feature type="active site" evidence="16">
    <location>
        <position position="303"/>
    </location>
</feature>
<comment type="subcellular location">
    <subcellularLocation>
        <location evidence="3 16">Cytoplasm</location>
    </subcellularLocation>
</comment>
<feature type="domain" description="FAD-binding PCMH-type" evidence="17">
    <location>
        <begin position="34"/>
        <end position="204"/>
    </location>
</feature>
<dbReference type="GO" id="GO:0008360">
    <property type="term" value="P:regulation of cell shape"/>
    <property type="evidence" value="ECO:0007669"/>
    <property type="project" value="UniProtKB-KW"/>
</dbReference>
<dbReference type="InterPro" id="IPR016167">
    <property type="entry name" value="FAD-bd_PCMH_sub1"/>
</dbReference>
<accession>A0A9D2J915</accession>
<evidence type="ECO:0000313" key="18">
    <source>
        <dbReference type="EMBL" id="HIZ40958.1"/>
    </source>
</evidence>
<comment type="caution">
    <text evidence="18">The sequence shown here is derived from an EMBL/GenBank/DDBJ whole genome shotgun (WGS) entry which is preliminary data.</text>
</comment>
<evidence type="ECO:0000256" key="2">
    <source>
        <dbReference type="ARBA" id="ARBA00003921"/>
    </source>
</evidence>
<comment type="function">
    <text evidence="2 16">Cell wall formation.</text>
</comment>
<dbReference type="EMBL" id="DXBP01000002">
    <property type="protein sequence ID" value="HIZ40958.1"/>
    <property type="molecule type" value="Genomic_DNA"/>
</dbReference>
<keyword evidence="13 16" id="KW-0131">Cell cycle</keyword>
<evidence type="ECO:0000256" key="16">
    <source>
        <dbReference type="HAMAP-Rule" id="MF_00037"/>
    </source>
</evidence>
<comment type="pathway">
    <text evidence="4 16">Cell wall biogenesis; peptidoglycan biosynthesis.</text>
</comment>
<dbReference type="GO" id="GO:0071949">
    <property type="term" value="F:FAD binding"/>
    <property type="evidence" value="ECO:0007669"/>
    <property type="project" value="InterPro"/>
</dbReference>
<dbReference type="Gene3D" id="3.30.43.10">
    <property type="entry name" value="Uridine Diphospho-n-acetylenolpyruvylglucosamine Reductase, domain 2"/>
    <property type="match status" value="1"/>
</dbReference>
<evidence type="ECO:0000256" key="9">
    <source>
        <dbReference type="ARBA" id="ARBA00022857"/>
    </source>
</evidence>
<evidence type="ECO:0000256" key="4">
    <source>
        <dbReference type="ARBA" id="ARBA00004752"/>
    </source>
</evidence>
<keyword evidence="12 16" id="KW-0560">Oxidoreductase</keyword>
<dbReference type="AlphaFoldDB" id="A0A9D2J915"/>
<organism evidence="18 19">
    <name type="scientific">Candidatus Gemmiger excrementigallinarum</name>
    <dbReference type="NCBI Taxonomy" id="2838609"/>
    <lineage>
        <taxon>Bacteria</taxon>
        <taxon>Bacillati</taxon>
        <taxon>Bacillota</taxon>
        <taxon>Clostridia</taxon>
        <taxon>Eubacteriales</taxon>
        <taxon>Gemmiger</taxon>
    </lineage>
</organism>
<evidence type="ECO:0000256" key="7">
    <source>
        <dbReference type="ARBA" id="ARBA00022630"/>
    </source>
</evidence>